<name>A0A0P7ZF94_9EURY</name>
<reference evidence="2 3" key="1">
    <citation type="submission" date="2015-09" db="EMBL/GenBank/DDBJ databases">
        <title>A metagenomics-based metabolic model of nitrate-dependent anaerobic oxidation of methane by Methanoperedens-like archaea.</title>
        <authorList>
            <person name="Arshad A."/>
            <person name="Speth D.R."/>
            <person name="De Graaf R.M."/>
            <person name="Op Den Camp H.J."/>
            <person name="Jetten M.S."/>
            <person name="Welte C.U."/>
        </authorList>
    </citation>
    <scope>NUCLEOTIDE SEQUENCE [LARGE SCALE GENOMIC DNA]</scope>
</reference>
<dbReference type="PANTHER" id="PTHR39426">
    <property type="entry name" value="HOMOLOGY TO DEATH-ON-CURING PROTEIN OF PHAGE P1"/>
    <property type="match status" value="1"/>
</dbReference>
<dbReference type="Proteomes" id="UP000050360">
    <property type="component" value="Unassembled WGS sequence"/>
</dbReference>
<gene>
    <name evidence="2" type="ORF">MPEBLZ_03241</name>
</gene>
<dbReference type="InterPro" id="IPR036597">
    <property type="entry name" value="Fido-like_dom_sf"/>
</dbReference>
<dbReference type="Pfam" id="PF02661">
    <property type="entry name" value="Fic"/>
    <property type="match status" value="1"/>
</dbReference>
<dbReference type="GO" id="GO:0016301">
    <property type="term" value="F:kinase activity"/>
    <property type="evidence" value="ECO:0007669"/>
    <property type="project" value="InterPro"/>
</dbReference>
<comment type="caution">
    <text evidence="2">The sequence shown here is derived from an EMBL/GenBank/DDBJ whole genome shotgun (WGS) entry which is preliminary data.</text>
</comment>
<evidence type="ECO:0000313" key="3">
    <source>
        <dbReference type="Proteomes" id="UP000050360"/>
    </source>
</evidence>
<accession>A0A0P7ZF94</accession>
<dbReference type="Gene3D" id="1.20.120.1870">
    <property type="entry name" value="Fic/DOC protein, Fido domain"/>
    <property type="match status" value="1"/>
</dbReference>
<dbReference type="PANTHER" id="PTHR39426:SF1">
    <property type="entry name" value="HOMOLOGY TO DEATH-ON-CURING PROTEIN OF PHAGE P1"/>
    <property type="match status" value="1"/>
</dbReference>
<dbReference type="SUPFAM" id="SSF140931">
    <property type="entry name" value="Fic-like"/>
    <property type="match status" value="1"/>
</dbReference>
<dbReference type="InterPro" id="IPR006440">
    <property type="entry name" value="Doc"/>
</dbReference>
<dbReference type="EMBL" id="LKCM01000258">
    <property type="protein sequence ID" value="KPQ42191.1"/>
    <property type="molecule type" value="Genomic_DNA"/>
</dbReference>
<dbReference type="NCBIfam" id="TIGR01550">
    <property type="entry name" value="DOC_P1"/>
    <property type="match status" value="1"/>
</dbReference>
<protein>
    <submittedName>
        <fullName evidence="2">Fic/DOC family protein</fullName>
    </submittedName>
</protein>
<dbReference type="InterPro" id="IPR003812">
    <property type="entry name" value="Fido"/>
</dbReference>
<sequence>MSELTTRKIIEIHDDIIKNYGGTRGVLSEATLDMLVYAVNRENDVFKKAALVLHRIASQHPFFDGNKRTALVTAEKILYDEGYHIHAGPDEKVVMMLRIAKYNCSIKAIEKWVRENAREL</sequence>
<evidence type="ECO:0000259" key="1">
    <source>
        <dbReference type="PROSITE" id="PS51459"/>
    </source>
</evidence>
<feature type="domain" description="Fido" evidence="1">
    <location>
        <begin position="4"/>
        <end position="115"/>
    </location>
</feature>
<dbReference type="AlphaFoldDB" id="A0A0P7ZF94"/>
<organism evidence="2 3">
    <name type="scientific">Candidatus Methanoperedens nitratireducens</name>
    <dbReference type="NCBI Taxonomy" id="1392998"/>
    <lineage>
        <taxon>Archaea</taxon>
        <taxon>Methanobacteriati</taxon>
        <taxon>Methanobacteriota</taxon>
        <taxon>Stenosarchaea group</taxon>
        <taxon>Methanomicrobia</taxon>
        <taxon>Methanosarcinales</taxon>
        <taxon>ANME-2 cluster</taxon>
        <taxon>Candidatus Methanoperedentaceae</taxon>
        <taxon>Candidatus Methanoperedens</taxon>
    </lineage>
</organism>
<dbReference type="PROSITE" id="PS51459">
    <property type="entry name" value="FIDO"/>
    <property type="match status" value="1"/>
</dbReference>
<dbReference type="InterPro" id="IPR053737">
    <property type="entry name" value="Type_II_TA_Toxin"/>
</dbReference>
<proteinExistence type="predicted"/>
<evidence type="ECO:0000313" key="2">
    <source>
        <dbReference type="EMBL" id="KPQ42191.1"/>
    </source>
</evidence>